<proteinExistence type="predicted"/>
<accession>A0ABN1AB68</accession>
<comment type="caution">
    <text evidence="2">The sequence shown here is derived from an EMBL/GenBank/DDBJ whole genome shotgun (WGS) entry which is preliminary data.</text>
</comment>
<keyword evidence="3" id="KW-1185">Reference proteome</keyword>
<feature type="signal peptide" evidence="1">
    <location>
        <begin position="1"/>
        <end position="25"/>
    </location>
</feature>
<evidence type="ECO:0000256" key="1">
    <source>
        <dbReference type="SAM" id="SignalP"/>
    </source>
</evidence>
<reference evidence="2 3" key="1">
    <citation type="journal article" date="2019" name="Int. J. Syst. Evol. Microbiol.">
        <title>The Global Catalogue of Microorganisms (GCM) 10K type strain sequencing project: providing services to taxonomists for standard genome sequencing and annotation.</title>
        <authorList>
            <consortium name="The Broad Institute Genomics Platform"/>
            <consortium name="The Broad Institute Genome Sequencing Center for Infectious Disease"/>
            <person name="Wu L."/>
            <person name="Ma J."/>
        </authorList>
    </citation>
    <scope>NUCLEOTIDE SEQUENCE [LARGE SCALE GENOMIC DNA]</scope>
    <source>
        <strain evidence="2 3">JCM 14193</strain>
    </source>
</reference>
<dbReference type="EMBL" id="BAAACZ010000030">
    <property type="protein sequence ID" value="GAA0472092.1"/>
    <property type="molecule type" value="Genomic_DNA"/>
</dbReference>
<protein>
    <recommendedName>
        <fullName evidence="4">Intracellular proteinase inhibitor BsuPI domain-containing protein</fullName>
    </recommendedName>
</protein>
<dbReference type="PROSITE" id="PS51257">
    <property type="entry name" value="PROKAR_LIPOPROTEIN"/>
    <property type="match status" value="1"/>
</dbReference>
<sequence>MIKRFMFLLLLGVLLLSACSTSTNNDLSGRTFDVSVKDSPNNPDRYTTLMTLEFSDENVIINSVNNSIQDEEGTYELKDDNLVIHLENENESAEVEFILNESDKEISEYSAEIIDSNFQIEDSEQTSEYKRFMMNLPQHTLEILEK</sequence>
<feature type="chain" id="PRO_5046412178" description="Intracellular proteinase inhibitor BsuPI domain-containing protein" evidence="1">
    <location>
        <begin position="26"/>
        <end position="146"/>
    </location>
</feature>
<dbReference type="Proteomes" id="UP001500740">
    <property type="component" value="Unassembled WGS sequence"/>
</dbReference>
<dbReference type="RefSeq" id="WP_343785015.1">
    <property type="nucleotide sequence ID" value="NZ_BAAACZ010000030.1"/>
</dbReference>
<evidence type="ECO:0000313" key="3">
    <source>
        <dbReference type="Proteomes" id="UP001500740"/>
    </source>
</evidence>
<gene>
    <name evidence="2" type="ORF">GCM10008935_30090</name>
</gene>
<organism evidence="2 3">
    <name type="scientific">Alkalibacillus silvisoli</name>
    <dbReference type="NCBI Taxonomy" id="392823"/>
    <lineage>
        <taxon>Bacteria</taxon>
        <taxon>Bacillati</taxon>
        <taxon>Bacillota</taxon>
        <taxon>Bacilli</taxon>
        <taxon>Bacillales</taxon>
        <taxon>Bacillaceae</taxon>
        <taxon>Alkalibacillus</taxon>
    </lineage>
</organism>
<evidence type="ECO:0000313" key="2">
    <source>
        <dbReference type="EMBL" id="GAA0472092.1"/>
    </source>
</evidence>
<name>A0ABN1AB68_9BACI</name>
<keyword evidence="1" id="KW-0732">Signal</keyword>
<evidence type="ECO:0008006" key="4">
    <source>
        <dbReference type="Google" id="ProtNLM"/>
    </source>
</evidence>